<evidence type="ECO:0000256" key="4">
    <source>
        <dbReference type="ARBA" id="ARBA00022679"/>
    </source>
</evidence>
<dbReference type="Ensembl" id="ENSGMOT00000076116.1">
    <property type="protein sequence ID" value="ENSGMOP00000062622.1"/>
    <property type="gene ID" value="ENSGMOG00000034106.1"/>
</dbReference>
<dbReference type="OrthoDB" id="2526284at2759"/>
<reference evidence="10" key="2">
    <citation type="submission" date="2025-09" db="UniProtKB">
        <authorList>
            <consortium name="Ensembl"/>
        </authorList>
    </citation>
    <scope>IDENTIFICATION</scope>
</reference>
<dbReference type="RefSeq" id="XP_030237542.1">
    <property type="nucleotide sequence ID" value="XM_030381682.1"/>
</dbReference>
<dbReference type="GO" id="GO:0016757">
    <property type="term" value="F:glycosyltransferase activity"/>
    <property type="evidence" value="ECO:0007669"/>
    <property type="project" value="UniProtKB-UniRule"/>
</dbReference>
<gene>
    <name evidence="10" type="primary">LOC115561548</name>
</gene>
<evidence type="ECO:0000256" key="6">
    <source>
        <dbReference type="ARBA" id="ARBA00022989"/>
    </source>
</evidence>
<dbReference type="GO" id="GO:0016020">
    <property type="term" value="C:membrane"/>
    <property type="evidence" value="ECO:0007669"/>
    <property type="project" value="UniProtKB-SubCell"/>
</dbReference>
<keyword evidence="4 8" id="KW-0808">Transferase</keyword>
<evidence type="ECO:0000313" key="11">
    <source>
        <dbReference type="Proteomes" id="UP000694546"/>
    </source>
</evidence>
<evidence type="ECO:0000256" key="3">
    <source>
        <dbReference type="ARBA" id="ARBA00022676"/>
    </source>
</evidence>
<protein>
    <recommendedName>
        <fullName evidence="8">Glycosyltransferase family 92 protein</fullName>
        <ecNumber evidence="8">2.4.1.-</ecNumber>
    </recommendedName>
</protein>
<sequence length="533" mass="58730">MRAALQRRLWWFQGLVVAMVVAVLVWMNSPNLPRLHWPPDAWSPPGQSPPGQTPPGPPGQTPPGPPSQTPPGQTPPGPGQTQPGPPGQTPPRPPGQTPPGQSPPGPGQSPPGPPQASRCLQPDTGREKAPLVAVSGTNTLLISAYLDLRARPEVRIIGVALRKEHAAYRCLLCCQGQPYMAAGAADVHSDHFGFDYGTADVFCPLPAGCPDPSHVAVSAVAAPTETLSQKEEEEPRFLLVKNRKPISKDFPHQFTVCLSTMFDFTNVLQLVQSMEMLRILGVTQVVLYKTSCNADTQRLLDHYERTGFLEVIAWPLAGRLNVSRSWRPDLGAGQLHYYGQLAALSDCVYHNMYRCRYLGLHDMDELILPQAVDSWTELLPQLELKHGPGRSYMFQNHVFPTSISGTPSAPSSETRPTARWQEVEGVNILDHLYHEPPDTVTWSNHKIIVDPRAVVRPTVHGLLNPTNINVAVPPSVARMYHTRAAWTAGLRRINLTFDGRLLDYRDRLVRVVDEVLERTGLLHPSREGPRLGD</sequence>
<feature type="compositionally biased region" description="Pro residues" evidence="9">
    <location>
        <begin position="46"/>
        <end position="114"/>
    </location>
</feature>
<evidence type="ECO:0000256" key="7">
    <source>
        <dbReference type="ARBA" id="ARBA00023136"/>
    </source>
</evidence>
<feature type="region of interest" description="Disordered" evidence="9">
    <location>
        <begin position="38"/>
        <end position="122"/>
    </location>
</feature>
<evidence type="ECO:0000256" key="8">
    <source>
        <dbReference type="RuleBase" id="RU366017"/>
    </source>
</evidence>
<dbReference type="AlphaFoldDB" id="A0A8C5CNL2"/>
<evidence type="ECO:0000256" key="5">
    <source>
        <dbReference type="ARBA" id="ARBA00022692"/>
    </source>
</evidence>
<dbReference type="PANTHER" id="PTHR21461:SF52">
    <property type="entry name" value="GLYCOSYLTRANSFERASE FAMILY 92 PROTEIN"/>
    <property type="match status" value="1"/>
</dbReference>
<comment type="subcellular location">
    <subcellularLocation>
        <location evidence="1">Membrane</location>
        <topology evidence="1">Single-pass membrane protein</topology>
    </subcellularLocation>
</comment>
<keyword evidence="6 8" id="KW-1133">Transmembrane helix</keyword>
<proteinExistence type="inferred from homology"/>
<dbReference type="GeneID" id="115561548"/>
<dbReference type="InterPro" id="IPR008166">
    <property type="entry name" value="Glyco_transf_92"/>
</dbReference>
<name>A0A8C5CNL2_GADMO</name>
<evidence type="ECO:0000256" key="2">
    <source>
        <dbReference type="ARBA" id="ARBA00007647"/>
    </source>
</evidence>
<evidence type="ECO:0000256" key="1">
    <source>
        <dbReference type="ARBA" id="ARBA00004167"/>
    </source>
</evidence>
<reference evidence="10" key="1">
    <citation type="submission" date="2025-08" db="UniProtKB">
        <authorList>
            <consortium name="Ensembl"/>
        </authorList>
    </citation>
    <scope>IDENTIFICATION</scope>
</reference>
<organism evidence="10 11">
    <name type="scientific">Gadus morhua</name>
    <name type="common">Atlantic cod</name>
    <dbReference type="NCBI Taxonomy" id="8049"/>
    <lineage>
        <taxon>Eukaryota</taxon>
        <taxon>Metazoa</taxon>
        <taxon>Chordata</taxon>
        <taxon>Craniata</taxon>
        <taxon>Vertebrata</taxon>
        <taxon>Euteleostomi</taxon>
        <taxon>Actinopterygii</taxon>
        <taxon>Neopterygii</taxon>
        <taxon>Teleostei</taxon>
        <taxon>Neoteleostei</taxon>
        <taxon>Acanthomorphata</taxon>
        <taxon>Zeiogadaria</taxon>
        <taxon>Gadariae</taxon>
        <taxon>Gadiformes</taxon>
        <taxon>Gadoidei</taxon>
        <taxon>Gadidae</taxon>
        <taxon>Gadus</taxon>
    </lineage>
</organism>
<dbReference type="PANTHER" id="PTHR21461">
    <property type="entry name" value="GLYCOSYLTRANSFERASE FAMILY 92 PROTEIN"/>
    <property type="match status" value="1"/>
</dbReference>
<dbReference type="SUPFAM" id="SSF81995">
    <property type="entry name" value="beta-sandwich domain of Sec23/24"/>
    <property type="match status" value="1"/>
</dbReference>
<dbReference type="Proteomes" id="UP000694546">
    <property type="component" value="Chromosome 16"/>
</dbReference>
<accession>A0A8C5CNL2</accession>
<keyword evidence="7 8" id="KW-0472">Membrane</keyword>
<dbReference type="OMA" id="MARMYHT"/>
<keyword evidence="3 8" id="KW-0328">Glycosyltransferase</keyword>
<dbReference type="Pfam" id="PF01697">
    <property type="entry name" value="Glyco_transf_92"/>
    <property type="match status" value="1"/>
</dbReference>
<evidence type="ECO:0000313" key="10">
    <source>
        <dbReference type="Ensembl" id="ENSGMOP00000062622.1"/>
    </source>
</evidence>
<dbReference type="EC" id="2.4.1.-" evidence="8"/>
<feature type="transmembrane region" description="Helical" evidence="8">
    <location>
        <begin position="9"/>
        <end position="27"/>
    </location>
</feature>
<evidence type="ECO:0000256" key="9">
    <source>
        <dbReference type="SAM" id="MobiDB-lite"/>
    </source>
</evidence>
<dbReference type="GeneTree" id="ENSGT00530000064359"/>
<comment type="similarity">
    <text evidence="2 8">Belongs to the glycosyltransferase 92 family.</text>
</comment>
<keyword evidence="5 8" id="KW-0812">Transmembrane</keyword>
<dbReference type="GO" id="GO:0005737">
    <property type="term" value="C:cytoplasm"/>
    <property type="evidence" value="ECO:0007669"/>
    <property type="project" value="TreeGrafter"/>
</dbReference>
<keyword evidence="11" id="KW-1185">Reference proteome</keyword>